<proteinExistence type="evidence at transcript level"/>
<evidence type="ECO:0000256" key="2">
    <source>
        <dbReference type="ARBA" id="ARBA00022525"/>
    </source>
</evidence>
<name>C1BW34_ESOLU</name>
<keyword evidence="4" id="KW-0722">Serine protease inhibitor</keyword>
<dbReference type="InterPro" id="IPR051597">
    <property type="entry name" value="Bifunctional_prot_inhibitor"/>
</dbReference>
<dbReference type="STRING" id="8010.ENSELUP00000019856"/>
<reference evidence="8" key="2">
    <citation type="submission" date="2010-07" db="EMBL/GenBank/DDBJ databases">
        <title>Esox lucius ESTs and full-length cDNAs.</title>
        <authorList>
            <consortium name="cGRASP (B.F. Koop &amp; W.S. Davidson)"/>
            <person name="Leong J."/>
            <person name="Jantzen S."/>
            <person name="Cooper G."/>
            <person name="Davidson W.S."/>
            <person name="Koop B.F."/>
        </authorList>
    </citation>
    <scope>NUCLEOTIDE SEQUENCE</scope>
    <source>
        <tissue evidence="8">Head kidney</tissue>
    </source>
</reference>
<dbReference type="PANTHER" id="PTHR47729">
    <property type="entry name" value="SERINE PEPTIDASE INHIBITOR, KAZAL TYPE 2, TANDEM DUPLICATE 1-RELATED"/>
    <property type="match status" value="1"/>
</dbReference>
<protein>
    <submittedName>
        <fullName evidence="8">Pancreatic secretory trypsin inhibitor</fullName>
    </submittedName>
</protein>
<dbReference type="FunFam" id="3.30.60.30:FF:000031">
    <property type="entry name" value="Serine protease inhibitor Kazal-type 2"/>
    <property type="match status" value="1"/>
</dbReference>
<dbReference type="KEGG" id="els:105026776"/>
<feature type="chain" id="PRO_5030166791" evidence="6">
    <location>
        <begin position="21"/>
        <end position="76"/>
    </location>
</feature>
<accession>C1BW34</accession>
<dbReference type="SMART" id="SM00280">
    <property type="entry name" value="KAZAL"/>
    <property type="match status" value="1"/>
</dbReference>
<evidence type="ECO:0000256" key="6">
    <source>
        <dbReference type="SAM" id="SignalP"/>
    </source>
</evidence>
<organism evidence="8">
    <name type="scientific">Esox lucius</name>
    <name type="common">Northern pike</name>
    <dbReference type="NCBI Taxonomy" id="8010"/>
    <lineage>
        <taxon>Eukaryota</taxon>
        <taxon>Metazoa</taxon>
        <taxon>Chordata</taxon>
        <taxon>Craniata</taxon>
        <taxon>Vertebrata</taxon>
        <taxon>Euteleostomi</taxon>
        <taxon>Actinopterygii</taxon>
        <taxon>Neopterygii</taxon>
        <taxon>Teleostei</taxon>
        <taxon>Protacanthopterygii</taxon>
        <taxon>Esociformes</taxon>
        <taxon>Esocidae</taxon>
        <taxon>Esox</taxon>
    </lineage>
</organism>
<dbReference type="EMBL" id="BT078813">
    <property type="protein sequence ID" value="ACO13237.1"/>
    <property type="molecule type" value="mRNA"/>
</dbReference>
<evidence type="ECO:0000256" key="5">
    <source>
        <dbReference type="ARBA" id="ARBA00023157"/>
    </source>
</evidence>
<dbReference type="PROSITE" id="PS51465">
    <property type="entry name" value="KAZAL_2"/>
    <property type="match status" value="1"/>
</dbReference>
<gene>
    <name evidence="8" type="primary">ISK1</name>
</gene>
<keyword evidence="6" id="KW-0732">Signal</keyword>
<dbReference type="OrthoDB" id="126772at2759"/>
<keyword evidence="5" id="KW-1015">Disulfide bond</keyword>
<keyword evidence="2" id="KW-0964">Secreted</keyword>
<evidence type="ECO:0000313" key="8">
    <source>
        <dbReference type="EMBL" id="ACO13237.1"/>
    </source>
</evidence>
<dbReference type="Pfam" id="PF00050">
    <property type="entry name" value="Kazal_1"/>
    <property type="match status" value="1"/>
</dbReference>
<reference evidence="8" key="1">
    <citation type="journal article" date="2010" name="BMC Genomics">
        <title>Salmo salar and Esox lucius full-length cDNA sequences reveal changes in evolutionary pressures on a post-tetraploidization genome.</title>
        <authorList>
            <person name="Leong J.S."/>
            <person name="Jantzen S.G."/>
            <person name="von Schalburg K.R."/>
            <person name="Cooper G.A."/>
            <person name="Messmer A.M."/>
            <person name="Liao N.Y."/>
            <person name="Munro S."/>
            <person name="Moore R."/>
            <person name="Holt R.A."/>
            <person name="Jones S.J."/>
            <person name="Davidson W.S."/>
            <person name="Koop B.F."/>
        </authorList>
    </citation>
    <scope>NUCLEOTIDE SEQUENCE</scope>
    <source>
        <tissue evidence="8">Head kidney</tissue>
    </source>
</reference>
<keyword evidence="3" id="KW-0646">Protease inhibitor</keyword>
<dbReference type="AlphaFoldDB" id="C1BW34"/>
<evidence type="ECO:0000256" key="3">
    <source>
        <dbReference type="ARBA" id="ARBA00022690"/>
    </source>
</evidence>
<feature type="signal peptide" evidence="6">
    <location>
        <begin position="1"/>
        <end position="20"/>
    </location>
</feature>
<dbReference type="InterPro" id="IPR036058">
    <property type="entry name" value="Kazal_dom_sf"/>
</dbReference>
<dbReference type="GeneID" id="105026776"/>
<sequence length="76" mass="8379">MCNFVRLTLVLLCVAVLAHSDDSREPDCTNFSLPMCPRNLDPVCGSDGNTYASECTLCFENMEKNTDVRIVSQGNC</sequence>
<evidence type="ECO:0000256" key="4">
    <source>
        <dbReference type="ARBA" id="ARBA00022900"/>
    </source>
</evidence>
<dbReference type="Gene3D" id="3.30.60.30">
    <property type="match status" value="1"/>
</dbReference>
<dbReference type="CDD" id="cd01327">
    <property type="entry name" value="KAZAL_PSTI"/>
    <property type="match status" value="1"/>
</dbReference>
<dbReference type="PROSITE" id="PS00282">
    <property type="entry name" value="KAZAL_1"/>
    <property type="match status" value="1"/>
</dbReference>
<dbReference type="PANTHER" id="PTHR47729:SF1">
    <property type="entry name" value="OVOMUCOID-LIKE-RELATED"/>
    <property type="match status" value="1"/>
</dbReference>
<evidence type="ECO:0000256" key="1">
    <source>
        <dbReference type="ARBA" id="ARBA00004613"/>
    </source>
</evidence>
<feature type="domain" description="Kazal-like" evidence="7">
    <location>
        <begin position="22"/>
        <end position="76"/>
    </location>
</feature>
<comment type="subcellular location">
    <subcellularLocation>
        <location evidence="1">Secreted</location>
    </subcellularLocation>
</comment>
<evidence type="ECO:0000259" key="7">
    <source>
        <dbReference type="PROSITE" id="PS51465"/>
    </source>
</evidence>
<dbReference type="GO" id="GO:0004867">
    <property type="term" value="F:serine-type endopeptidase inhibitor activity"/>
    <property type="evidence" value="ECO:0007669"/>
    <property type="project" value="UniProtKB-KW"/>
</dbReference>
<dbReference type="SUPFAM" id="SSF100895">
    <property type="entry name" value="Kazal-type serine protease inhibitors"/>
    <property type="match status" value="1"/>
</dbReference>
<dbReference type="InterPro" id="IPR002350">
    <property type="entry name" value="Kazal_dom"/>
</dbReference>
<dbReference type="GO" id="GO:0005576">
    <property type="term" value="C:extracellular region"/>
    <property type="evidence" value="ECO:0007669"/>
    <property type="project" value="UniProtKB-SubCell"/>
</dbReference>